<evidence type="ECO:0000256" key="5">
    <source>
        <dbReference type="ARBA" id="ARBA00022806"/>
    </source>
</evidence>
<dbReference type="Gene3D" id="1.10.3380.30">
    <property type="match status" value="2"/>
</dbReference>
<dbReference type="Pfam" id="PF00270">
    <property type="entry name" value="DEAD"/>
    <property type="match status" value="1"/>
</dbReference>
<keyword evidence="3" id="KW-0547">Nucleotide-binding</keyword>
<evidence type="ECO:0000256" key="8">
    <source>
        <dbReference type="ARBA" id="ARBA00047984"/>
    </source>
</evidence>
<dbReference type="InterPro" id="IPR027417">
    <property type="entry name" value="P-loop_NTPase"/>
</dbReference>
<evidence type="ECO:0000256" key="1">
    <source>
        <dbReference type="ARBA" id="ARBA00004496"/>
    </source>
</evidence>
<dbReference type="InterPro" id="IPR001650">
    <property type="entry name" value="Helicase_C-like"/>
</dbReference>
<organism evidence="12 13">
    <name type="scientific">Apteryx mantelli</name>
    <name type="common">North Island brown kiwi</name>
    <dbReference type="NCBI Taxonomy" id="2696672"/>
    <lineage>
        <taxon>Eukaryota</taxon>
        <taxon>Metazoa</taxon>
        <taxon>Chordata</taxon>
        <taxon>Craniata</taxon>
        <taxon>Vertebrata</taxon>
        <taxon>Euteleostomi</taxon>
        <taxon>Archelosauria</taxon>
        <taxon>Archosauria</taxon>
        <taxon>Dinosauria</taxon>
        <taxon>Saurischia</taxon>
        <taxon>Theropoda</taxon>
        <taxon>Coelurosauria</taxon>
        <taxon>Aves</taxon>
        <taxon>Palaeognathae</taxon>
        <taxon>Apterygiformes</taxon>
        <taxon>Apterygidae</taxon>
        <taxon>Apteryx</taxon>
    </lineage>
</organism>
<gene>
    <name evidence="13" type="primary">SKIC2</name>
</gene>
<protein>
    <submittedName>
        <fullName evidence="13">Superkiller complex protein 2</fullName>
    </submittedName>
</protein>
<dbReference type="InterPro" id="IPR040801">
    <property type="entry name" value="Ski2_N"/>
</dbReference>
<dbReference type="Pfam" id="PF17911">
    <property type="entry name" value="Ski2_N"/>
    <property type="match status" value="1"/>
</dbReference>
<dbReference type="PANTHER" id="PTHR12131">
    <property type="entry name" value="ATP-DEPENDENT RNA AND DNA HELICASE"/>
    <property type="match status" value="1"/>
</dbReference>
<feature type="region of interest" description="Disordered" evidence="9">
    <location>
        <begin position="338"/>
        <end position="375"/>
    </location>
</feature>
<dbReference type="Pfam" id="PF21408">
    <property type="entry name" value="MTR4-like_stalk"/>
    <property type="match status" value="1"/>
</dbReference>
<evidence type="ECO:0000259" key="11">
    <source>
        <dbReference type="PROSITE" id="PS51194"/>
    </source>
</evidence>
<name>A0ABM4G816_9AVES</name>
<dbReference type="GeneID" id="136996296"/>
<evidence type="ECO:0000256" key="4">
    <source>
        <dbReference type="ARBA" id="ARBA00022801"/>
    </source>
</evidence>
<dbReference type="InterPro" id="IPR050699">
    <property type="entry name" value="RNA-DNA_Helicase"/>
</dbReference>
<dbReference type="RefSeq" id="XP_067173330.1">
    <property type="nucleotide sequence ID" value="XM_067317229.1"/>
</dbReference>
<dbReference type="InterPro" id="IPR012961">
    <property type="entry name" value="Ski2/MTR4_C"/>
</dbReference>
<feature type="compositionally biased region" description="Low complexity" evidence="9">
    <location>
        <begin position="267"/>
        <end position="286"/>
    </location>
</feature>
<dbReference type="Gene3D" id="3.40.50.300">
    <property type="entry name" value="P-loop containing nucleotide triphosphate hydrolases"/>
    <property type="match status" value="2"/>
</dbReference>
<evidence type="ECO:0000256" key="7">
    <source>
        <dbReference type="ARBA" id="ARBA00022884"/>
    </source>
</evidence>
<evidence type="ECO:0000256" key="9">
    <source>
        <dbReference type="SAM" id="MobiDB-lite"/>
    </source>
</evidence>
<dbReference type="PIRSF" id="PIRSF005198">
    <property type="entry name" value="Antiviral_helicase_SKI2"/>
    <property type="match status" value="1"/>
</dbReference>
<dbReference type="SUPFAM" id="SSF52540">
    <property type="entry name" value="P-loop containing nucleoside triphosphate hydrolases"/>
    <property type="match status" value="1"/>
</dbReference>
<dbReference type="PANTHER" id="PTHR12131:SF1">
    <property type="entry name" value="ATP-DEPENDENT RNA HELICASE SUPV3L1, MITOCHONDRIAL-RELATED"/>
    <property type="match status" value="1"/>
</dbReference>
<dbReference type="SMART" id="SM00490">
    <property type="entry name" value="HELICc"/>
    <property type="match status" value="1"/>
</dbReference>
<dbReference type="Pfam" id="PF13234">
    <property type="entry name" value="MTR4_beta-barrel"/>
    <property type="match status" value="1"/>
</dbReference>
<keyword evidence="12" id="KW-1185">Reference proteome</keyword>
<comment type="subcellular location">
    <subcellularLocation>
        <location evidence="1">Cytoplasm</location>
    </subcellularLocation>
</comment>
<evidence type="ECO:0000313" key="13">
    <source>
        <dbReference type="RefSeq" id="XP_067173330.1"/>
    </source>
</evidence>
<evidence type="ECO:0000256" key="6">
    <source>
        <dbReference type="ARBA" id="ARBA00022840"/>
    </source>
</evidence>
<dbReference type="Pfam" id="PF08148">
    <property type="entry name" value="DSHCT"/>
    <property type="match status" value="1"/>
</dbReference>
<keyword evidence="2" id="KW-0963">Cytoplasm</keyword>
<accession>A0ABM4G816</accession>
<feature type="domain" description="Helicase C-terminal" evidence="11">
    <location>
        <begin position="666"/>
        <end position="831"/>
    </location>
</feature>
<dbReference type="SMART" id="SM00487">
    <property type="entry name" value="DEXDc"/>
    <property type="match status" value="1"/>
</dbReference>
<dbReference type="PROSITE" id="PS51192">
    <property type="entry name" value="HELICASE_ATP_BIND_1"/>
    <property type="match status" value="1"/>
</dbReference>
<reference evidence="13" key="1">
    <citation type="submission" date="2025-08" db="UniProtKB">
        <authorList>
            <consortium name="RefSeq"/>
        </authorList>
    </citation>
    <scope>IDENTIFICATION</scope>
    <source>
        <tissue evidence="13">Blood</tissue>
    </source>
</reference>
<dbReference type="Proteomes" id="UP001652627">
    <property type="component" value="Unplaced"/>
</dbReference>
<keyword evidence="4" id="KW-0378">Hydrolase</keyword>
<dbReference type="InterPro" id="IPR014001">
    <property type="entry name" value="Helicase_ATP-bd"/>
</dbReference>
<dbReference type="InterPro" id="IPR025696">
    <property type="entry name" value="Beta-barrel_MTR4"/>
</dbReference>
<dbReference type="CDD" id="cd18795">
    <property type="entry name" value="SF2_C_Ski2"/>
    <property type="match status" value="1"/>
</dbReference>
<feature type="compositionally biased region" description="Acidic residues" evidence="9">
    <location>
        <begin position="287"/>
        <end position="296"/>
    </location>
</feature>
<sequence>MHRGDAKTHNALGQPPTDCLNPTMPGVDPTDPLNPTIAGSPALSASARRRERFRVRAPPLRRDGVRAHRAAPPGALELPLGLLELGCAGRLELLTQPEGPLPPLSTLPRGLPPATLPLVSELERLFLSSPEWLPPHSHERARRCWSRAPEPRALLALEPTPVHGELRAERDPRSGAVLAFAEVLRLENPGLSAKNSLSLQRAPGPPGEALRGAATNYPFWPGGLDEPSLEQIQARDLQEQDIDFETDLLTTPPGLKRGVDFQPQGTRAPGPLSLSSLLGALDPLELGGEEEEEEEGAAGGARPAGGAPRPQPPGGGPAEPPLRRADSLEELVLQKVLAAPPGPPACRRRPPGAPRGAVGRAGGHQRPRGRLLQEDPRPAFTWPFEPDPFQKQAILCLERGQSVFVAAHTSAGKTAVAEYAIALSRRHMTRTIYTSPIKALSNQKFRDFKATFGDVGLLTGDVQLQPDASCLIMTTEILRSMLYNGSDIVRDLEWVIFDEVHYINDAERGVVWEEVLIMLPDHVNLILLSATVPNTLEFAQWVGRIKRKRLRVISTRQRPVPLEHFLYTGNSPRTRDQLFLLLDAHGTFCTQGYYAAVEAKKERTSKHAQSFGAKQPTFGGTGPGQDKGVWLALLGALRAREQLPVVAFTFSRSRCDEHAAALGSLDLTSSAEKSEVHVFFQKCVARLKGSDRQLPQVLHLAELLKRGIGVHHSGVLPILKEVVEMLFSKGLVKVLFATETFAMGVNMPARTVVFDSVRKHDGTNFRDLLPGEYVQMAGRAGRRGLDRTGTVIILCKGPVPEMADLHRMMLGRPTRLESQFRLTYTMILNLLRVEALRVEDMMRRSFSEFHARRDAPAHERRVAELSRALEALGEVDTSGPLADLPRYYSTVRALRQARALLQRRAAESVAGLKALAPGRVVVVNTPAHRNALGLILQASSDGGGRSFTALVLCEKPPEEGGPPAGSSPPPDVPYPEDLLLTRLFVPEGPCGHALEKLVPSDIVAITAKTLRVNAERVLEDVRRRQAPRYRKDPPGAEASAAAQELARLAGGAAGGLPCLEPVGALQLRDVEAVEAAARVRDAAAALGSFQCVRSPRFAQQFSRLAARQELLEQVEQLRFLLSDQSLLLLPEYHQRVEVLRALGYVDGAGAVRLAGRVACEMSAHELLLTELVLGNVLTALRPEESAALLSCTVCPGRGPPPAPLPAPLQQGMEQIRAVAERVGTLQRDCGLPQSVEDFVEQFNFGLVEVVYEWARGMPFADIARLAAVQEGVVVRCIQRLEETCRDVRKAARLIGEPTLCAKMEAASSMIKRDIVFAASLYTQ</sequence>
<dbReference type="SMART" id="SM01142">
    <property type="entry name" value="DSHCT"/>
    <property type="match status" value="1"/>
</dbReference>
<evidence type="ECO:0000313" key="12">
    <source>
        <dbReference type="Proteomes" id="UP001652627"/>
    </source>
</evidence>
<keyword evidence="6" id="KW-0067">ATP-binding</keyword>
<evidence type="ECO:0000259" key="10">
    <source>
        <dbReference type="PROSITE" id="PS51192"/>
    </source>
</evidence>
<feature type="region of interest" description="Disordered" evidence="9">
    <location>
        <begin position="1"/>
        <end position="49"/>
    </location>
</feature>
<proteinExistence type="predicted"/>
<keyword evidence="5" id="KW-0347">Helicase</keyword>
<dbReference type="PROSITE" id="PS51194">
    <property type="entry name" value="HELICASE_CTER"/>
    <property type="match status" value="1"/>
</dbReference>
<dbReference type="InterPro" id="IPR016438">
    <property type="entry name" value="SKI2-like"/>
</dbReference>
<keyword evidence="7" id="KW-0694">RNA-binding</keyword>
<feature type="domain" description="Helicase ATP-binding" evidence="10">
    <location>
        <begin position="394"/>
        <end position="550"/>
    </location>
</feature>
<comment type="catalytic activity">
    <reaction evidence="8">
        <text>ATP + H2O = ADP + phosphate + H(+)</text>
        <dbReference type="Rhea" id="RHEA:13065"/>
        <dbReference type="ChEBI" id="CHEBI:15377"/>
        <dbReference type="ChEBI" id="CHEBI:15378"/>
        <dbReference type="ChEBI" id="CHEBI:30616"/>
        <dbReference type="ChEBI" id="CHEBI:43474"/>
        <dbReference type="ChEBI" id="CHEBI:456216"/>
        <dbReference type="EC" id="3.6.4.13"/>
    </reaction>
</comment>
<evidence type="ECO:0000256" key="2">
    <source>
        <dbReference type="ARBA" id="ARBA00022490"/>
    </source>
</evidence>
<dbReference type="Pfam" id="PF00271">
    <property type="entry name" value="Helicase_C"/>
    <property type="match status" value="1"/>
</dbReference>
<dbReference type="InterPro" id="IPR048392">
    <property type="entry name" value="MTR4-like_stalk"/>
</dbReference>
<evidence type="ECO:0000256" key="3">
    <source>
        <dbReference type="ARBA" id="ARBA00022741"/>
    </source>
</evidence>
<feature type="compositionally biased region" description="Pro residues" evidence="9">
    <location>
        <begin position="309"/>
        <end position="320"/>
    </location>
</feature>
<feature type="region of interest" description="Disordered" evidence="9">
    <location>
        <begin position="246"/>
        <end position="322"/>
    </location>
</feature>
<dbReference type="InterPro" id="IPR011545">
    <property type="entry name" value="DEAD/DEAH_box_helicase_dom"/>
</dbReference>